<dbReference type="EMBL" id="JARK01001398">
    <property type="protein sequence ID" value="EYC09083.1"/>
    <property type="molecule type" value="Genomic_DNA"/>
</dbReference>
<accession>A0A016U3C6</accession>
<name>A0A016U3C6_9BILA</name>
<reference evidence="2" key="1">
    <citation type="journal article" date="2015" name="Nat. Genet.">
        <title>The genome and transcriptome of the zoonotic hookworm Ancylostoma ceylanicum identify infection-specific gene families.</title>
        <authorList>
            <person name="Schwarz E.M."/>
            <person name="Hu Y."/>
            <person name="Antoshechkin I."/>
            <person name="Miller M.M."/>
            <person name="Sternberg P.W."/>
            <person name="Aroian R.V."/>
        </authorList>
    </citation>
    <scope>NUCLEOTIDE SEQUENCE</scope>
    <source>
        <strain evidence="2">HY135</strain>
    </source>
</reference>
<proteinExistence type="predicted"/>
<comment type="caution">
    <text evidence="1">The sequence shown here is derived from an EMBL/GenBank/DDBJ whole genome shotgun (WGS) entry which is preliminary data.</text>
</comment>
<keyword evidence="2" id="KW-1185">Reference proteome</keyword>
<sequence length="101" mass="11795">MWSDSSAERKKSLKHLLSPGRNVFTVPLTPPFCPTPWIISSWHNLLHTIHESHYNFSDDHWFVRDKDTRVFVLRTKDKNHVIPVLLDSKVGNNQPYTMAIT</sequence>
<dbReference type="AlphaFoldDB" id="A0A016U3C6"/>
<gene>
    <name evidence="1" type="primary">Acey_s0062.g3341</name>
    <name evidence="1" type="ORF">Y032_0062g3341</name>
</gene>
<dbReference type="Proteomes" id="UP000024635">
    <property type="component" value="Unassembled WGS sequence"/>
</dbReference>
<organism evidence="1 2">
    <name type="scientific">Ancylostoma ceylanicum</name>
    <dbReference type="NCBI Taxonomy" id="53326"/>
    <lineage>
        <taxon>Eukaryota</taxon>
        <taxon>Metazoa</taxon>
        <taxon>Ecdysozoa</taxon>
        <taxon>Nematoda</taxon>
        <taxon>Chromadorea</taxon>
        <taxon>Rhabditida</taxon>
        <taxon>Rhabditina</taxon>
        <taxon>Rhabditomorpha</taxon>
        <taxon>Strongyloidea</taxon>
        <taxon>Ancylostomatidae</taxon>
        <taxon>Ancylostomatinae</taxon>
        <taxon>Ancylostoma</taxon>
    </lineage>
</organism>
<evidence type="ECO:0000313" key="2">
    <source>
        <dbReference type="Proteomes" id="UP000024635"/>
    </source>
</evidence>
<protein>
    <submittedName>
        <fullName evidence="1">Uncharacterized protein</fullName>
    </submittedName>
</protein>
<evidence type="ECO:0000313" key="1">
    <source>
        <dbReference type="EMBL" id="EYC09083.1"/>
    </source>
</evidence>